<dbReference type="SUPFAM" id="SSF49482">
    <property type="entry name" value="Aromatic compound dioxygenase"/>
    <property type="match status" value="1"/>
</dbReference>
<sequence length="207" mass="22654">MTEARRYGVQPGNPDGVTPSQTVGPFFAYVLTPHEYGTREIFSKDIVTPDAVGHPIRIEGYVIDGDGEPIIDAMLEIWQADGDGRYAGAAPQHGANTAFKGFGRSDVDSNGFFAFRTVKPGQVPGPDGTTQAPHINVGVFARGLLKRLFTRIYFQGEPANATDPILALVPKERRHTLIAARRSRGDDTVYTFNIRLQGEDETVFFEA</sequence>
<dbReference type="RefSeq" id="WP_171217801.1">
    <property type="nucleotide sequence ID" value="NZ_JABEPP010000002.1"/>
</dbReference>
<accession>A0A849I8D0</accession>
<comment type="caution">
    <text evidence="6">The sequence shown here is derived from an EMBL/GenBank/DDBJ whole genome shotgun (WGS) entry which is preliminary data.</text>
</comment>
<keyword evidence="3 6" id="KW-0560">Oxidoreductase</keyword>
<dbReference type="CDD" id="cd03463">
    <property type="entry name" value="3_4-PCD_alpha"/>
    <property type="match status" value="1"/>
</dbReference>
<dbReference type="PANTHER" id="PTHR33711">
    <property type="entry name" value="DIOXYGENASE, PUTATIVE (AFU_ORTHOLOGUE AFUA_2G02910)-RELATED"/>
    <property type="match status" value="1"/>
</dbReference>
<dbReference type="GO" id="GO:0018578">
    <property type="term" value="F:protocatechuate 3,4-dioxygenase activity"/>
    <property type="evidence" value="ECO:0007669"/>
    <property type="project" value="UniProtKB-EC"/>
</dbReference>
<dbReference type="NCBIfam" id="TIGR02423">
    <property type="entry name" value="protocat_alph"/>
    <property type="match status" value="1"/>
</dbReference>
<keyword evidence="2 6" id="KW-0223">Dioxygenase</keyword>
<feature type="region of interest" description="Disordered" evidence="4">
    <location>
        <begin position="1"/>
        <end position="20"/>
    </location>
</feature>
<dbReference type="InterPro" id="IPR050770">
    <property type="entry name" value="Intradiol_RC_Dioxygenase"/>
</dbReference>
<dbReference type="Pfam" id="PF00775">
    <property type="entry name" value="Dioxygenase_C"/>
    <property type="match status" value="1"/>
</dbReference>
<dbReference type="Gene3D" id="2.60.130.10">
    <property type="entry name" value="Aromatic compound dioxygenase"/>
    <property type="match status" value="1"/>
</dbReference>
<evidence type="ECO:0000259" key="5">
    <source>
        <dbReference type="PROSITE" id="PS00083"/>
    </source>
</evidence>
<protein>
    <submittedName>
        <fullName evidence="6">Protocatechuate 3,4-dioxygenase subunit alpha</fullName>
        <ecNumber evidence="6">1.13.11.3</ecNumber>
    </submittedName>
</protein>
<evidence type="ECO:0000256" key="4">
    <source>
        <dbReference type="SAM" id="MobiDB-lite"/>
    </source>
</evidence>
<feature type="domain" description="Intradiol ring-cleavage dioxygenases" evidence="5">
    <location>
        <begin position="58"/>
        <end position="86"/>
    </location>
</feature>
<dbReference type="PANTHER" id="PTHR33711:SF9">
    <property type="entry name" value="PROTOCATECHUATE 3,4-DIOXYGENASE ALPHA CHAIN"/>
    <property type="match status" value="1"/>
</dbReference>
<dbReference type="AlphaFoldDB" id="A0A849I8D0"/>
<comment type="similarity">
    <text evidence="1">Belongs to the intradiol ring-cleavage dioxygenase family.</text>
</comment>
<dbReference type="InterPro" id="IPR015889">
    <property type="entry name" value="Intradiol_dOase_core"/>
</dbReference>
<dbReference type="PROSITE" id="PS00083">
    <property type="entry name" value="INTRADIOL_DIOXYGENAS"/>
    <property type="match status" value="1"/>
</dbReference>
<evidence type="ECO:0000256" key="2">
    <source>
        <dbReference type="ARBA" id="ARBA00022964"/>
    </source>
</evidence>
<reference evidence="6 7" key="1">
    <citation type="submission" date="2020-04" db="EMBL/GenBank/DDBJ databases">
        <title>Enterovirga sp. isolate from soil.</title>
        <authorList>
            <person name="Chea S."/>
            <person name="Kim D.-U."/>
        </authorList>
    </citation>
    <scope>NUCLEOTIDE SEQUENCE [LARGE SCALE GENOMIC DNA]</scope>
    <source>
        <strain evidence="6 7">DB1703</strain>
    </source>
</reference>
<gene>
    <name evidence="6" type="primary">pcaG</name>
    <name evidence="6" type="ORF">HJG44_07925</name>
</gene>
<proteinExistence type="inferred from homology"/>
<evidence type="ECO:0000313" key="6">
    <source>
        <dbReference type="EMBL" id="NNM72320.1"/>
    </source>
</evidence>
<name>A0A849I8D0_9HYPH</name>
<dbReference type="Proteomes" id="UP000564885">
    <property type="component" value="Unassembled WGS sequence"/>
</dbReference>
<evidence type="ECO:0000256" key="1">
    <source>
        <dbReference type="ARBA" id="ARBA00007825"/>
    </source>
</evidence>
<keyword evidence="7" id="KW-1185">Reference proteome</keyword>
<dbReference type="InterPro" id="IPR000627">
    <property type="entry name" value="Intradiol_dOase_C"/>
</dbReference>
<evidence type="ECO:0000313" key="7">
    <source>
        <dbReference type="Proteomes" id="UP000564885"/>
    </source>
</evidence>
<dbReference type="EC" id="1.13.11.3" evidence="6"/>
<evidence type="ECO:0000256" key="3">
    <source>
        <dbReference type="ARBA" id="ARBA00023002"/>
    </source>
</evidence>
<organism evidence="6 7">
    <name type="scientific">Enterovirga aerilata</name>
    <dbReference type="NCBI Taxonomy" id="2730920"/>
    <lineage>
        <taxon>Bacteria</taxon>
        <taxon>Pseudomonadati</taxon>
        <taxon>Pseudomonadota</taxon>
        <taxon>Alphaproteobacteria</taxon>
        <taxon>Hyphomicrobiales</taxon>
        <taxon>Methylobacteriaceae</taxon>
        <taxon>Enterovirga</taxon>
    </lineage>
</organism>
<dbReference type="EMBL" id="JABEPP010000002">
    <property type="protein sequence ID" value="NNM72320.1"/>
    <property type="molecule type" value="Genomic_DNA"/>
</dbReference>
<dbReference type="GO" id="GO:0008199">
    <property type="term" value="F:ferric iron binding"/>
    <property type="evidence" value="ECO:0007669"/>
    <property type="project" value="InterPro"/>
</dbReference>
<dbReference type="InterPro" id="IPR012786">
    <property type="entry name" value="Protocat_dOase_a"/>
</dbReference>